<feature type="transmembrane region" description="Helical" evidence="1">
    <location>
        <begin position="85"/>
        <end position="106"/>
    </location>
</feature>
<keyword evidence="1" id="KW-1133">Transmembrane helix</keyword>
<reference evidence="2" key="1">
    <citation type="submission" date="2020-08" db="EMBL/GenBank/DDBJ databases">
        <title>Multicomponent nature underlies the extraordinary mechanical properties of spider dragline silk.</title>
        <authorList>
            <person name="Kono N."/>
            <person name="Nakamura H."/>
            <person name="Mori M."/>
            <person name="Yoshida Y."/>
            <person name="Ohtoshi R."/>
            <person name="Malay A.D."/>
            <person name="Moran D.A.P."/>
            <person name="Tomita M."/>
            <person name="Numata K."/>
            <person name="Arakawa K."/>
        </authorList>
    </citation>
    <scope>NUCLEOTIDE SEQUENCE</scope>
</reference>
<keyword evidence="1" id="KW-0812">Transmembrane</keyword>
<dbReference type="AlphaFoldDB" id="A0A8X6NHG3"/>
<feature type="transmembrane region" description="Helical" evidence="1">
    <location>
        <begin position="126"/>
        <end position="148"/>
    </location>
</feature>
<protein>
    <recommendedName>
        <fullName evidence="4">Transmembrane protein</fullName>
    </recommendedName>
</protein>
<gene>
    <name evidence="2" type="ORF">NPIL_334991</name>
</gene>
<dbReference type="OrthoDB" id="6432339at2759"/>
<feature type="transmembrane region" description="Helical" evidence="1">
    <location>
        <begin position="55"/>
        <end position="79"/>
    </location>
</feature>
<accession>A0A8X6NHG3</accession>
<evidence type="ECO:0000313" key="3">
    <source>
        <dbReference type="Proteomes" id="UP000887013"/>
    </source>
</evidence>
<name>A0A8X6NHG3_NEPPI</name>
<evidence type="ECO:0000256" key="1">
    <source>
        <dbReference type="SAM" id="Phobius"/>
    </source>
</evidence>
<keyword evidence="1" id="KW-0472">Membrane</keyword>
<sequence>MEEMEATEAVEIEHHEMTSFAGVNPRYNMQQGQGSFLSNVSVTSCVISYTRFARILVYVLLIITCIPVVAGVGFTGIFIKDENYNGAIVSFFTACVSCGSASIFALHLLRKLEKYHDAKTLEGLKILGMITSVASGISLGVYTILAFFNKQNFDLHGANYFSSAVFSGLCLSTSIELFIVAQWYQNAIKANELATRTVMAANSSLRAASSRF</sequence>
<dbReference type="Proteomes" id="UP000887013">
    <property type="component" value="Unassembled WGS sequence"/>
</dbReference>
<evidence type="ECO:0000313" key="2">
    <source>
        <dbReference type="EMBL" id="GFT15210.1"/>
    </source>
</evidence>
<organism evidence="2 3">
    <name type="scientific">Nephila pilipes</name>
    <name type="common">Giant wood spider</name>
    <name type="synonym">Nephila maculata</name>
    <dbReference type="NCBI Taxonomy" id="299642"/>
    <lineage>
        <taxon>Eukaryota</taxon>
        <taxon>Metazoa</taxon>
        <taxon>Ecdysozoa</taxon>
        <taxon>Arthropoda</taxon>
        <taxon>Chelicerata</taxon>
        <taxon>Arachnida</taxon>
        <taxon>Araneae</taxon>
        <taxon>Araneomorphae</taxon>
        <taxon>Entelegynae</taxon>
        <taxon>Araneoidea</taxon>
        <taxon>Nephilidae</taxon>
        <taxon>Nephila</taxon>
    </lineage>
</organism>
<comment type="caution">
    <text evidence="2">The sequence shown here is derived from an EMBL/GenBank/DDBJ whole genome shotgun (WGS) entry which is preliminary data.</text>
</comment>
<evidence type="ECO:0008006" key="4">
    <source>
        <dbReference type="Google" id="ProtNLM"/>
    </source>
</evidence>
<feature type="transmembrane region" description="Helical" evidence="1">
    <location>
        <begin position="160"/>
        <end position="181"/>
    </location>
</feature>
<proteinExistence type="predicted"/>
<dbReference type="EMBL" id="BMAW01104572">
    <property type="protein sequence ID" value="GFT15210.1"/>
    <property type="molecule type" value="Genomic_DNA"/>
</dbReference>
<keyword evidence="3" id="KW-1185">Reference proteome</keyword>